<comment type="caution">
    <text evidence="2">The sequence shown here is derived from an EMBL/GenBank/DDBJ whole genome shotgun (WGS) entry which is preliminary data.</text>
</comment>
<reference evidence="2" key="1">
    <citation type="submission" date="2023-07" db="EMBL/GenBank/DDBJ databases">
        <title>Genome content predicts the carbon catabolic preferences of heterotrophic bacteria.</title>
        <authorList>
            <person name="Gralka M."/>
        </authorList>
    </citation>
    <scope>NUCLEOTIDE SEQUENCE</scope>
    <source>
        <strain evidence="2">G2M05</strain>
    </source>
</reference>
<name>A0AAW7YAM0_9GAMM</name>
<dbReference type="Proteomes" id="UP001170624">
    <property type="component" value="Unassembled WGS sequence"/>
</dbReference>
<evidence type="ECO:0000313" key="3">
    <source>
        <dbReference type="Proteomes" id="UP001170624"/>
    </source>
</evidence>
<keyword evidence="1" id="KW-0732">Signal</keyword>
<proteinExistence type="predicted"/>
<dbReference type="EMBL" id="JAUOPU010000017">
    <property type="protein sequence ID" value="MDO6543933.1"/>
    <property type="molecule type" value="Genomic_DNA"/>
</dbReference>
<sequence>MKSIVKMIVLVSALGALTACSDEGGLVATPVKNVQNIEAVNSQTLDVQCDTGICQFELSTSSHDEITVNMFYDGQRAFEKIEGVSVTGPSGATVRIEGNNQFTLILSGDDEPTKVQVIDYYRN</sequence>
<dbReference type="AlphaFoldDB" id="A0AAW7YAM0"/>
<feature type="signal peptide" evidence="1">
    <location>
        <begin position="1"/>
        <end position="21"/>
    </location>
</feature>
<dbReference type="RefSeq" id="WP_157072560.1">
    <property type="nucleotide sequence ID" value="NZ_CANMLA010000019.1"/>
</dbReference>
<evidence type="ECO:0000256" key="1">
    <source>
        <dbReference type="SAM" id="SignalP"/>
    </source>
</evidence>
<gene>
    <name evidence="2" type="ORF">Q4568_15405</name>
</gene>
<accession>A0AAW7YAM0</accession>
<protein>
    <submittedName>
        <fullName evidence="2">Spore gernimation protein</fullName>
    </submittedName>
</protein>
<organism evidence="2 3">
    <name type="scientific">Photobacterium sanguinicancri</name>
    <dbReference type="NCBI Taxonomy" id="875932"/>
    <lineage>
        <taxon>Bacteria</taxon>
        <taxon>Pseudomonadati</taxon>
        <taxon>Pseudomonadota</taxon>
        <taxon>Gammaproteobacteria</taxon>
        <taxon>Vibrionales</taxon>
        <taxon>Vibrionaceae</taxon>
        <taxon>Photobacterium</taxon>
    </lineage>
</organism>
<evidence type="ECO:0000313" key="2">
    <source>
        <dbReference type="EMBL" id="MDO6543933.1"/>
    </source>
</evidence>
<feature type="chain" id="PRO_5043488207" evidence="1">
    <location>
        <begin position="22"/>
        <end position="123"/>
    </location>
</feature>
<dbReference type="PROSITE" id="PS51257">
    <property type="entry name" value="PROKAR_LIPOPROTEIN"/>
    <property type="match status" value="1"/>
</dbReference>